<dbReference type="PANTHER" id="PTHR45694:SF18">
    <property type="entry name" value="GLUTAREDOXIN-1-RELATED"/>
    <property type="match status" value="1"/>
</dbReference>
<dbReference type="PROSITE" id="PS00195">
    <property type="entry name" value="GLUTAREDOXIN_1"/>
    <property type="match status" value="1"/>
</dbReference>
<dbReference type="EMBL" id="KV784367">
    <property type="protein sequence ID" value="OEU11538.1"/>
    <property type="molecule type" value="Genomic_DNA"/>
</dbReference>
<accession>A0A1E7EZY1</accession>
<dbReference type="FunFam" id="3.40.30.10:FF:000026">
    <property type="entry name" value="Glutaredoxin 2"/>
    <property type="match status" value="1"/>
</dbReference>
<evidence type="ECO:0000313" key="6">
    <source>
        <dbReference type="EMBL" id="OEU11538.1"/>
    </source>
</evidence>
<dbReference type="InParanoid" id="A0A1E7EZY1"/>
<feature type="domain" description="Glutaredoxin" evidence="5">
    <location>
        <begin position="18"/>
        <end position="83"/>
    </location>
</feature>
<dbReference type="PANTHER" id="PTHR45694">
    <property type="entry name" value="GLUTAREDOXIN 2"/>
    <property type="match status" value="1"/>
</dbReference>
<dbReference type="InterPro" id="IPR011899">
    <property type="entry name" value="Glutaredoxin_euk/vir"/>
</dbReference>
<dbReference type="SUPFAM" id="SSF52833">
    <property type="entry name" value="Thioredoxin-like"/>
    <property type="match status" value="1"/>
</dbReference>
<evidence type="ECO:0000256" key="2">
    <source>
        <dbReference type="ARBA" id="ARBA00022982"/>
    </source>
</evidence>
<keyword evidence="3" id="KW-1015">Disulfide bond</keyword>
<keyword evidence="1" id="KW-0813">Transport</keyword>
<dbReference type="NCBIfam" id="TIGR02180">
    <property type="entry name" value="GRX_euk"/>
    <property type="match status" value="1"/>
</dbReference>
<dbReference type="InterPro" id="IPR036249">
    <property type="entry name" value="Thioredoxin-like_sf"/>
</dbReference>
<dbReference type="GO" id="GO:0034599">
    <property type="term" value="P:cellular response to oxidative stress"/>
    <property type="evidence" value="ECO:0007669"/>
    <property type="project" value="TreeGrafter"/>
</dbReference>
<dbReference type="GO" id="GO:0015038">
    <property type="term" value="F:glutathione disulfide oxidoreductase activity"/>
    <property type="evidence" value="ECO:0007669"/>
    <property type="project" value="TreeGrafter"/>
</dbReference>
<protein>
    <submittedName>
        <fullName evidence="6">Glutaredoxin</fullName>
    </submittedName>
</protein>
<evidence type="ECO:0000259" key="5">
    <source>
        <dbReference type="Pfam" id="PF00462"/>
    </source>
</evidence>
<evidence type="ECO:0000256" key="1">
    <source>
        <dbReference type="ARBA" id="ARBA00022448"/>
    </source>
</evidence>
<gene>
    <name evidence="6" type="ORF">FRACYDRAFT_192656</name>
</gene>
<dbReference type="Gene3D" id="3.40.30.10">
    <property type="entry name" value="Glutaredoxin"/>
    <property type="match status" value="1"/>
</dbReference>
<dbReference type="InterPro" id="IPR014025">
    <property type="entry name" value="Glutaredoxin_subgr"/>
</dbReference>
<evidence type="ECO:0000256" key="3">
    <source>
        <dbReference type="ARBA" id="ARBA00023157"/>
    </source>
</evidence>
<keyword evidence="4" id="KW-0676">Redox-active center</keyword>
<keyword evidence="7" id="KW-1185">Reference proteome</keyword>
<organism evidence="6 7">
    <name type="scientific">Fragilariopsis cylindrus CCMP1102</name>
    <dbReference type="NCBI Taxonomy" id="635003"/>
    <lineage>
        <taxon>Eukaryota</taxon>
        <taxon>Sar</taxon>
        <taxon>Stramenopiles</taxon>
        <taxon>Ochrophyta</taxon>
        <taxon>Bacillariophyta</taxon>
        <taxon>Bacillariophyceae</taxon>
        <taxon>Bacillariophycidae</taxon>
        <taxon>Bacillariales</taxon>
        <taxon>Bacillariaceae</taxon>
        <taxon>Fragilariopsis</taxon>
    </lineage>
</organism>
<sequence>MDATTKKFIDDEISQHQVVIFSKSYCPYCVDTKKLFQKKEFKEVDVVIHELEKMKNGAAIQSTLGSMSGQRTVPSVWIGGKFIGGNSETQAAYKNGKLSSML</sequence>
<dbReference type="GO" id="GO:0005737">
    <property type="term" value="C:cytoplasm"/>
    <property type="evidence" value="ECO:0007669"/>
    <property type="project" value="TreeGrafter"/>
</dbReference>
<name>A0A1E7EZY1_9STRA</name>
<dbReference type="Pfam" id="PF00462">
    <property type="entry name" value="Glutaredoxin"/>
    <property type="match status" value="1"/>
</dbReference>
<dbReference type="KEGG" id="fcy:FRACYDRAFT_192656"/>
<reference evidence="6 7" key="1">
    <citation type="submission" date="2016-09" db="EMBL/GenBank/DDBJ databases">
        <title>Extensive genetic diversity and differential bi-allelic expression allows diatom success in the polar Southern Ocean.</title>
        <authorList>
            <consortium name="DOE Joint Genome Institute"/>
            <person name="Mock T."/>
            <person name="Otillar R.P."/>
            <person name="Strauss J."/>
            <person name="Dupont C."/>
            <person name="Frickenhaus S."/>
            <person name="Maumus F."/>
            <person name="Mcmullan M."/>
            <person name="Sanges R."/>
            <person name="Schmutz J."/>
            <person name="Toseland A."/>
            <person name="Valas R."/>
            <person name="Veluchamy A."/>
            <person name="Ward B.J."/>
            <person name="Allen A."/>
            <person name="Barry K."/>
            <person name="Falciatore A."/>
            <person name="Ferrante M."/>
            <person name="Fortunato A.E."/>
            <person name="Gloeckner G."/>
            <person name="Gruber A."/>
            <person name="Hipkin R."/>
            <person name="Janech M."/>
            <person name="Kroth P."/>
            <person name="Leese F."/>
            <person name="Lindquist E."/>
            <person name="Lyon B.R."/>
            <person name="Martin J."/>
            <person name="Mayer C."/>
            <person name="Parker M."/>
            <person name="Quesneville H."/>
            <person name="Raymond J."/>
            <person name="Uhlig C."/>
            <person name="Valentin K.U."/>
            <person name="Worden A.Z."/>
            <person name="Armbrust E.V."/>
            <person name="Bowler C."/>
            <person name="Green B."/>
            <person name="Moulton V."/>
            <person name="Van Oosterhout C."/>
            <person name="Grigoriev I."/>
        </authorList>
    </citation>
    <scope>NUCLEOTIDE SEQUENCE [LARGE SCALE GENOMIC DNA]</scope>
    <source>
        <strain evidence="6 7">CCMP1102</strain>
    </source>
</reference>
<dbReference type="InterPro" id="IPR011767">
    <property type="entry name" value="GLR_AS"/>
</dbReference>
<dbReference type="PRINTS" id="PR00160">
    <property type="entry name" value="GLUTAREDOXIN"/>
</dbReference>
<dbReference type="InterPro" id="IPR002109">
    <property type="entry name" value="Glutaredoxin"/>
</dbReference>
<keyword evidence="2" id="KW-0249">Electron transport</keyword>
<dbReference type="OrthoDB" id="44061at2759"/>
<dbReference type="AlphaFoldDB" id="A0A1E7EZY1"/>
<dbReference type="PROSITE" id="PS51354">
    <property type="entry name" value="GLUTAREDOXIN_2"/>
    <property type="match status" value="1"/>
</dbReference>
<evidence type="ECO:0000256" key="4">
    <source>
        <dbReference type="ARBA" id="ARBA00023284"/>
    </source>
</evidence>
<evidence type="ECO:0000313" key="7">
    <source>
        <dbReference type="Proteomes" id="UP000095751"/>
    </source>
</evidence>
<dbReference type="Proteomes" id="UP000095751">
    <property type="component" value="Unassembled WGS sequence"/>
</dbReference>
<proteinExistence type="predicted"/>
<dbReference type="CDD" id="cd03419">
    <property type="entry name" value="GRX_GRXh_1_2_like"/>
    <property type="match status" value="1"/>
</dbReference>